<gene>
    <name evidence="2" type="ORF">RHGRI_035221</name>
</gene>
<reference evidence="2" key="1">
    <citation type="submission" date="2020-08" db="EMBL/GenBank/DDBJ databases">
        <title>Plant Genome Project.</title>
        <authorList>
            <person name="Zhang R.-G."/>
        </authorList>
    </citation>
    <scope>NUCLEOTIDE SEQUENCE</scope>
    <source>
        <strain evidence="2">WSP0</strain>
        <tissue evidence="2">Leaf</tissue>
    </source>
</reference>
<dbReference type="InterPro" id="IPR039624">
    <property type="entry name" value="LEA1/2/D7/KIN2"/>
</dbReference>
<dbReference type="Proteomes" id="UP000823749">
    <property type="component" value="Chromosome 12"/>
</dbReference>
<proteinExistence type="predicted"/>
<evidence type="ECO:0000313" key="2">
    <source>
        <dbReference type="EMBL" id="KAG5523329.1"/>
    </source>
</evidence>
<dbReference type="PANTHER" id="PTHR34191:SF9">
    <property type="entry name" value="F6D8.10"/>
    <property type="match status" value="1"/>
</dbReference>
<dbReference type="EMBL" id="JACTNZ010000012">
    <property type="protein sequence ID" value="KAG5523329.1"/>
    <property type="molecule type" value="Genomic_DNA"/>
</dbReference>
<feature type="region of interest" description="Disordered" evidence="1">
    <location>
        <begin position="1"/>
        <end position="21"/>
    </location>
</feature>
<organism evidence="2 3">
    <name type="scientific">Rhododendron griersonianum</name>
    <dbReference type="NCBI Taxonomy" id="479676"/>
    <lineage>
        <taxon>Eukaryota</taxon>
        <taxon>Viridiplantae</taxon>
        <taxon>Streptophyta</taxon>
        <taxon>Embryophyta</taxon>
        <taxon>Tracheophyta</taxon>
        <taxon>Spermatophyta</taxon>
        <taxon>Magnoliopsida</taxon>
        <taxon>eudicotyledons</taxon>
        <taxon>Gunneridae</taxon>
        <taxon>Pentapetalae</taxon>
        <taxon>asterids</taxon>
        <taxon>Ericales</taxon>
        <taxon>Ericaceae</taxon>
        <taxon>Ericoideae</taxon>
        <taxon>Rhodoreae</taxon>
        <taxon>Rhododendron</taxon>
    </lineage>
</organism>
<feature type="compositionally biased region" description="Polar residues" evidence="1">
    <location>
        <begin position="1"/>
        <end position="14"/>
    </location>
</feature>
<protein>
    <submittedName>
        <fullName evidence="2">Uncharacterized protein</fullName>
    </submittedName>
</protein>
<accession>A0AAV6I7L0</accession>
<name>A0AAV6I7L0_9ERIC</name>
<dbReference type="PANTHER" id="PTHR34191">
    <property type="entry name" value="LATE EMBRYOGENESIS ABUNDANT PROTEIN (LEA) FAMILY PROTEIN"/>
    <property type="match status" value="1"/>
</dbReference>
<sequence length="152" mass="15960">MESQGRNISHTSGTEVPGQAQMRNDENMHQGSINTGQDTNFLQQTGEGVNTMAQGAATMAQGAVHGAASIVQGAATGVANVAGGAASAVKNTLGAKNDNTTTTTTNYPGKPKQSMFQQMDCSMYEINVLLRKTNEITGQDINKDRNGRVVLE</sequence>
<keyword evidence="3" id="KW-1185">Reference proteome</keyword>
<evidence type="ECO:0000256" key="1">
    <source>
        <dbReference type="SAM" id="MobiDB-lite"/>
    </source>
</evidence>
<comment type="caution">
    <text evidence="2">The sequence shown here is derived from an EMBL/GenBank/DDBJ whole genome shotgun (WGS) entry which is preliminary data.</text>
</comment>
<evidence type="ECO:0000313" key="3">
    <source>
        <dbReference type="Proteomes" id="UP000823749"/>
    </source>
</evidence>
<dbReference type="AlphaFoldDB" id="A0AAV6I7L0"/>